<evidence type="ECO:0000259" key="2">
    <source>
        <dbReference type="Pfam" id="PF13439"/>
    </source>
</evidence>
<sequence length="372" mass="40478">MISSFANLRLALILSELRPGGMERVVVHLARGLAARNIPVLVICLQGPGLLASEFEGTAVRLVALNSFSGKDLGAVWRLHRELSRFNPSVIHVHDYASLPYAAAANVLAGRKPLLFTAHGLLYEGFESLRSRNRFFVRFLTAFSAVSAKVAQRHREYLNWQKPIEVIANGVPAAPCDSANRERVRTEFGCNPGDFLFLAVGNPRPEKGFEDLIDAVALLPPGQDARVVVAGTLNESDYCRMLLLRIDERQVGDRCRFLGFRQDTATLYAAADAFVLSSRSEGLPMVILEAMMAGLPVVATRVGGIPDAVGEQTLLVDAAQPTQLATAMARLATEPVLAENLAAAGKAHVERAFGVERMVDEYVGWYGKVLRA</sequence>
<feature type="domain" description="Glycosyltransferase subfamily 4-like N-terminal" evidence="2">
    <location>
        <begin position="19"/>
        <end position="172"/>
    </location>
</feature>
<organism evidence="3 4">
    <name type="scientific">Desulfoprunum benzoelyticum</name>
    <dbReference type="NCBI Taxonomy" id="1506996"/>
    <lineage>
        <taxon>Bacteria</taxon>
        <taxon>Pseudomonadati</taxon>
        <taxon>Thermodesulfobacteriota</taxon>
        <taxon>Desulfobulbia</taxon>
        <taxon>Desulfobulbales</taxon>
        <taxon>Desulfobulbaceae</taxon>
        <taxon>Desulfoprunum</taxon>
    </lineage>
</organism>
<dbReference type="InterPro" id="IPR001296">
    <property type="entry name" value="Glyco_trans_1"/>
</dbReference>
<dbReference type="PANTHER" id="PTHR12526:SF637">
    <property type="entry name" value="GLYCOSYLTRANSFERASE EPSF-RELATED"/>
    <property type="match status" value="1"/>
</dbReference>
<dbReference type="AlphaFoldDB" id="A0A840UZU3"/>
<evidence type="ECO:0000313" key="3">
    <source>
        <dbReference type="EMBL" id="MBB5346979.1"/>
    </source>
</evidence>
<evidence type="ECO:0000259" key="1">
    <source>
        <dbReference type="Pfam" id="PF00534"/>
    </source>
</evidence>
<dbReference type="Gene3D" id="3.40.50.2000">
    <property type="entry name" value="Glycogen Phosphorylase B"/>
    <property type="match status" value="2"/>
</dbReference>
<dbReference type="CDD" id="cd03801">
    <property type="entry name" value="GT4_PimA-like"/>
    <property type="match status" value="1"/>
</dbReference>
<dbReference type="EMBL" id="JACHEO010000002">
    <property type="protein sequence ID" value="MBB5346979.1"/>
    <property type="molecule type" value="Genomic_DNA"/>
</dbReference>
<dbReference type="PANTHER" id="PTHR12526">
    <property type="entry name" value="GLYCOSYLTRANSFERASE"/>
    <property type="match status" value="1"/>
</dbReference>
<dbReference type="SUPFAM" id="SSF53756">
    <property type="entry name" value="UDP-Glycosyltransferase/glycogen phosphorylase"/>
    <property type="match status" value="1"/>
</dbReference>
<protein>
    <submittedName>
        <fullName evidence="3">Glycosyltransferase involved in cell wall biosynthesis</fullName>
    </submittedName>
</protein>
<evidence type="ECO:0000313" key="4">
    <source>
        <dbReference type="Proteomes" id="UP000539642"/>
    </source>
</evidence>
<gene>
    <name evidence="3" type="ORF">HNQ81_000689</name>
</gene>
<keyword evidence="3" id="KW-0808">Transferase</keyword>
<dbReference type="Proteomes" id="UP000539642">
    <property type="component" value="Unassembled WGS sequence"/>
</dbReference>
<keyword evidence="4" id="KW-1185">Reference proteome</keyword>
<name>A0A840UZU3_9BACT</name>
<feature type="domain" description="Glycosyl transferase family 1" evidence="1">
    <location>
        <begin position="181"/>
        <end position="347"/>
    </location>
</feature>
<proteinExistence type="predicted"/>
<dbReference type="Pfam" id="PF00534">
    <property type="entry name" value="Glycos_transf_1"/>
    <property type="match status" value="1"/>
</dbReference>
<dbReference type="RefSeq" id="WP_183348328.1">
    <property type="nucleotide sequence ID" value="NZ_JACHEO010000002.1"/>
</dbReference>
<reference evidence="3 4" key="1">
    <citation type="submission" date="2020-08" db="EMBL/GenBank/DDBJ databases">
        <title>Genomic Encyclopedia of Type Strains, Phase IV (KMG-IV): sequencing the most valuable type-strain genomes for metagenomic binning, comparative biology and taxonomic classification.</title>
        <authorList>
            <person name="Goeker M."/>
        </authorList>
    </citation>
    <scope>NUCLEOTIDE SEQUENCE [LARGE SCALE GENOMIC DNA]</scope>
    <source>
        <strain evidence="3 4">DSM 28570</strain>
    </source>
</reference>
<dbReference type="GO" id="GO:0016757">
    <property type="term" value="F:glycosyltransferase activity"/>
    <property type="evidence" value="ECO:0007669"/>
    <property type="project" value="InterPro"/>
</dbReference>
<comment type="caution">
    <text evidence="3">The sequence shown here is derived from an EMBL/GenBank/DDBJ whole genome shotgun (WGS) entry which is preliminary data.</text>
</comment>
<dbReference type="Pfam" id="PF13439">
    <property type="entry name" value="Glyco_transf_4"/>
    <property type="match status" value="1"/>
</dbReference>
<dbReference type="InterPro" id="IPR028098">
    <property type="entry name" value="Glyco_trans_4-like_N"/>
</dbReference>
<accession>A0A840UZU3</accession>